<accession>A0A060CY32</accession>
<evidence type="ECO:0000256" key="2">
    <source>
        <dbReference type="ARBA" id="ARBA00022612"/>
    </source>
</evidence>
<dbReference type="Proteomes" id="UP000121539">
    <property type="component" value="Segment"/>
</dbReference>
<evidence type="ECO:0000256" key="5">
    <source>
        <dbReference type="SAM" id="Coils"/>
    </source>
</evidence>
<organism evidence="6 7">
    <name type="scientific">Bovine gammaherpesvirus 6</name>
    <dbReference type="NCBI Taxonomy" id="1504288"/>
    <lineage>
        <taxon>Viruses</taxon>
        <taxon>Duplodnaviria</taxon>
        <taxon>Heunggongvirae</taxon>
        <taxon>Peploviricota</taxon>
        <taxon>Herviviricetes</taxon>
        <taxon>Herpesvirales</taxon>
        <taxon>Orthoherpesviridae</taxon>
        <taxon>Gammaherpesvirinae</taxon>
        <taxon>Macavirus</taxon>
        <taxon>Macavirus bovinegamma6</taxon>
    </lineage>
</organism>
<keyword evidence="7" id="KW-1185">Reference proteome</keyword>
<dbReference type="RefSeq" id="YP_009042020.1">
    <property type="nucleotide sequence ID" value="NC_024303.1"/>
</dbReference>
<keyword evidence="2" id="KW-1188">Viral release from host cell</keyword>
<proteinExistence type="inferred from homology"/>
<reference evidence="6 7" key="1">
    <citation type="journal article" date="2014" name="J. Gen. Virol.">
        <title>Novel gammaherpesvirus functions encoded by bovine herpesvirus 6 (bovine lymphotropic virus).</title>
        <authorList>
            <person name="Jia J."/>
            <person name="Delhon G."/>
            <person name="Tulman E.R."/>
            <person name="Diel D.G."/>
            <person name="Osorio F.A."/>
            <person name="Wen X."/>
            <person name="Kutish G.F."/>
            <person name="Rock D.L."/>
        </authorList>
    </citation>
    <scope>NUCLEOTIDE SEQUENCE [LARGE SCALE GENOMIC DNA]</scope>
    <source>
        <strain evidence="6">Pennsylvania 47</strain>
    </source>
</reference>
<name>A0A060CY32_9GAMA</name>
<dbReference type="InterPro" id="IPR002660">
    <property type="entry name" value="Herpes_Portal"/>
</dbReference>
<dbReference type="KEGG" id="vg:19620175"/>
<feature type="coiled-coil region" evidence="5">
    <location>
        <begin position="357"/>
        <end position="391"/>
    </location>
</feature>
<dbReference type="GO" id="GO:0044423">
    <property type="term" value="C:virion component"/>
    <property type="evidence" value="ECO:0007669"/>
    <property type="project" value="UniProtKB-KW"/>
</dbReference>
<dbReference type="HAMAP" id="MF_04012">
    <property type="entry name" value="HSV_PORTL"/>
    <property type="match status" value="1"/>
</dbReference>
<dbReference type="OrthoDB" id="2470at10239"/>
<gene>
    <name evidence="6" type="ORF">BoHV6ORF43</name>
</gene>
<protein>
    <submittedName>
        <fullName evidence="6">Minor capsid protein</fullName>
    </submittedName>
</protein>
<sequence length="558" mass="63368">MCSITVHPTAGSVNLFEILQGKYAYVSGQTLYASVRNSGAFFRQLFSNIYKSALSNCTYEDVLSDWNKYEAAIRLRWKPDESGMYAFKASTFQSWFSTMKMTIDSIIVKHINYLLHSKSILSYERYVDWVSTCGVVPVAKRKPDKKLIQQFKSQFERDLASVSNSKALTTILQFVLEDVVSIIEKITSWYIPSYLEVSVEYNPTQCTYGATYQSRAISVEVISPPLVGNGQVVFDSPLQRIRENVMACHRTAEHAKMCQLLNTGPLKAIVANSSSAVYKDILNRLDECGKKNDPKKELMQLLIRLAENKTVNGITDVVEDFITDVSQKVVNRHKLFGESNLDHPTDNLKKQVSSNVFKCLTSQINEQFETISKLEEERDFFIKKIHNIEKQLSKCQEDPEQQPVKPYNILTSDTLLSLDGLSQTGLHLTSNQVAKGQSIVNSFFSQYVPPFREMQKDLRELWEHEIIQSFKLAPVVDNQGQRLFVRYTQDTVSALLGPYTHNILGLSDMELLTEAYSTLSFLEIAEYLYSVSRLCVYITDIGLKYCSPHGTQTENGSS</sequence>
<evidence type="ECO:0000256" key="1">
    <source>
        <dbReference type="ARBA" id="ARBA00022562"/>
    </source>
</evidence>
<evidence type="ECO:0000313" key="6">
    <source>
        <dbReference type="EMBL" id="AIB03196.1"/>
    </source>
</evidence>
<evidence type="ECO:0000256" key="3">
    <source>
        <dbReference type="ARBA" id="ARBA00022844"/>
    </source>
</evidence>
<dbReference type="GO" id="GO:0051276">
    <property type="term" value="P:chromosome organization"/>
    <property type="evidence" value="ECO:0007669"/>
    <property type="project" value="InterPro"/>
</dbReference>
<dbReference type="EMBL" id="KJ705001">
    <property type="protein sequence ID" value="AIB03196.1"/>
    <property type="molecule type" value="Genomic_DNA"/>
</dbReference>
<evidence type="ECO:0000313" key="7">
    <source>
        <dbReference type="Proteomes" id="UP000121539"/>
    </source>
</evidence>
<keyword evidence="5" id="KW-0175">Coiled coil</keyword>
<keyword evidence="3" id="KW-0946">Virion</keyword>
<keyword evidence="1" id="KW-1048">Host nucleus</keyword>
<dbReference type="GeneID" id="19620175"/>
<evidence type="ECO:0000256" key="4">
    <source>
        <dbReference type="ARBA" id="ARBA00023219"/>
    </source>
</evidence>
<dbReference type="Gene3D" id="1.20.5.1430">
    <property type="match status" value="1"/>
</dbReference>
<dbReference type="Pfam" id="PF01763">
    <property type="entry name" value="Herpes_UL6"/>
    <property type="match status" value="1"/>
</dbReference>
<keyword evidence="4" id="KW-0231">Viral genome packaging</keyword>